<evidence type="ECO:0000313" key="3">
    <source>
        <dbReference type="Proteomes" id="UP000054359"/>
    </source>
</evidence>
<reference evidence="2 3" key="1">
    <citation type="submission" date="2013-11" db="EMBL/GenBank/DDBJ databases">
        <title>Genome sequencing of Stegodyphus mimosarum.</title>
        <authorList>
            <person name="Bechsgaard J."/>
        </authorList>
    </citation>
    <scope>NUCLEOTIDE SEQUENCE [LARGE SCALE GENOMIC DNA]</scope>
</reference>
<dbReference type="EMBL" id="KK122098">
    <property type="protein sequence ID" value="KFM81924.1"/>
    <property type="molecule type" value="Genomic_DNA"/>
</dbReference>
<keyword evidence="3" id="KW-1185">Reference proteome</keyword>
<evidence type="ECO:0000313" key="2">
    <source>
        <dbReference type="EMBL" id="KFM81924.1"/>
    </source>
</evidence>
<feature type="non-terminal residue" evidence="2">
    <location>
        <position position="93"/>
    </location>
</feature>
<dbReference type="OMA" id="NTCDCEK"/>
<accession>A0A087UX35</accession>
<organism evidence="2 3">
    <name type="scientific">Stegodyphus mimosarum</name>
    <name type="common">African social velvet spider</name>
    <dbReference type="NCBI Taxonomy" id="407821"/>
    <lineage>
        <taxon>Eukaryota</taxon>
        <taxon>Metazoa</taxon>
        <taxon>Ecdysozoa</taxon>
        <taxon>Arthropoda</taxon>
        <taxon>Chelicerata</taxon>
        <taxon>Arachnida</taxon>
        <taxon>Araneae</taxon>
        <taxon>Araneomorphae</taxon>
        <taxon>Entelegynae</taxon>
        <taxon>Eresoidea</taxon>
        <taxon>Eresidae</taxon>
        <taxon>Stegodyphus</taxon>
    </lineage>
</organism>
<proteinExistence type="predicted"/>
<evidence type="ECO:0000256" key="1">
    <source>
        <dbReference type="SAM" id="SignalP"/>
    </source>
</evidence>
<feature type="signal peptide" evidence="1">
    <location>
        <begin position="1"/>
        <end position="19"/>
    </location>
</feature>
<feature type="chain" id="PRO_5001831051" evidence="1">
    <location>
        <begin position="20"/>
        <end position="93"/>
    </location>
</feature>
<dbReference type="AlphaFoldDB" id="A0A087UX35"/>
<name>A0A087UX35_STEMI</name>
<dbReference type="OrthoDB" id="6340809at2759"/>
<protein>
    <submittedName>
        <fullName evidence="2">Uncharacterized protein</fullName>
    </submittedName>
</protein>
<gene>
    <name evidence="2" type="ORF">X975_06855</name>
</gene>
<dbReference type="Proteomes" id="UP000054359">
    <property type="component" value="Unassembled WGS sequence"/>
</dbReference>
<sequence length="93" mass="10837">MKYFLAILLSSLILIHSDARYIKRNTKEVVEEKKSWCSTTTPCGWEVYKPYVKTPEYFLKSPCECRPGERCQKNSDDISISAYVYLCSNVKQL</sequence>
<keyword evidence="1" id="KW-0732">Signal</keyword>